<feature type="transmembrane region" description="Helical" evidence="3">
    <location>
        <begin position="43"/>
        <end position="64"/>
    </location>
</feature>
<evidence type="ECO:0000256" key="1">
    <source>
        <dbReference type="ARBA" id="ARBA00004141"/>
    </source>
</evidence>
<comment type="subcellular location">
    <subcellularLocation>
        <location evidence="1">Membrane</location>
        <topology evidence="1">Multi-pass membrane protein</topology>
    </subcellularLocation>
</comment>
<dbReference type="AlphaFoldDB" id="A0A8H5CM93"/>
<feature type="transmembrane region" description="Helical" evidence="3">
    <location>
        <begin position="313"/>
        <end position="332"/>
    </location>
</feature>
<reference evidence="4 5" key="1">
    <citation type="journal article" date="2020" name="ISME J.">
        <title>Uncovering the hidden diversity of litter-decomposition mechanisms in mushroom-forming fungi.</title>
        <authorList>
            <person name="Floudas D."/>
            <person name="Bentzer J."/>
            <person name="Ahren D."/>
            <person name="Johansson T."/>
            <person name="Persson P."/>
            <person name="Tunlid A."/>
        </authorList>
    </citation>
    <scope>NUCLEOTIDE SEQUENCE [LARGE SCALE GENOMIC DNA]</scope>
    <source>
        <strain evidence="4 5">CBS 146.42</strain>
    </source>
</reference>
<evidence type="ECO:0000313" key="5">
    <source>
        <dbReference type="Proteomes" id="UP000559027"/>
    </source>
</evidence>
<comment type="similarity">
    <text evidence="2">Belongs to the major facilitator superfamily. Monocarboxylate porter (TC 2.A.1.13) family.</text>
</comment>
<dbReference type="GO" id="GO:0022857">
    <property type="term" value="F:transmembrane transporter activity"/>
    <property type="evidence" value="ECO:0007669"/>
    <property type="project" value="InterPro"/>
</dbReference>
<dbReference type="Pfam" id="PF07690">
    <property type="entry name" value="MFS_1"/>
    <property type="match status" value="1"/>
</dbReference>
<accession>A0A8H5CM93</accession>
<feature type="transmembrane region" description="Helical" evidence="3">
    <location>
        <begin position="76"/>
        <end position="98"/>
    </location>
</feature>
<dbReference type="PANTHER" id="PTHR11360:SF319">
    <property type="entry name" value="MAJOR FACILITATOR SUPERFAMILY (MFS) PROFILE DOMAIN-CONTAINING PROTEIN"/>
    <property type="match status" value="1"/>
</dbReference>
<dbReference type="SUPFAM" id="SSF103473">
    <property type="entry name" value="MFS general substrate transporter"/>
    <property type="match status" value="1"/>
</dbReference>
<dbReference type="PANTHER" id="PTHR11360">
    <property type="entry name" value="MONOCARBOXYLATE TRANSPORTER"/>
    <property type="match status" value="1"/>
</dbReference>
<evidence type="ECO:0008006" key="6">
    <source>
        <dbReference type="Google" id="ProtNLM"/>
    </source>
</evidence>
<dbReference type="EMBL" id="JAACJO010000065">
    <property type="protein sequence ID" value="KAF5344402.1"/>
    <property type="molecule type" value="Genomic_DNA"/>
</dbReference>
<keyword evidence="3" id="KW-0812">Transmembrane</keyword>
<dbReference type="GO" id="GO:0016020">
    <property type="term" value="C:membrane"/>
    <property type="evidence" value="ECO:0007669"/>
    <property type="project" value="UniProtKB-SubCell"/>
</dbReference>
<keyword evidence="3" id="KW-1133">Transmembrane helix</keyword>
<dbReference type="InterPro" id="IPR011701">
    <property type="entry name" value="MFS"/>
</dbReference>
<organism evidence="4 5">
    <name type="scientific">Leucocoprinus leucothites</name>
    <dbReference type="NCBI Taxonomy" id="201217"/>
    <lineage>
        <taxon>Eukaryota</taxon>
        <taxon>Fungi</taxon>
        <taxon>Dikarya</taxon>
        <taxon>Basidiomycota</taxon>
        <taxon>Agaricomycotina</taxon>
        <taxon>Agaricomycetes</taxon>
        <taxon>Agaricomycetidae</taxon>
        <taxon>Agaricales</taxon>
        <taxon>Agaricineae</taxon>
        <taxon>Agaricaceae</taxon>
        <taxon>Leucocoprinus</taxon>
    </lineage>
</organism>
<protein>
    <recommendedName>
        <fullName evidence="6">MFS general substrate transporter</fullName>
    </recommendedName>
</protein>
<feature type="transmembrane region" description="Helical" evidence="3">
    <location>
        <begin position="248"/>
        <end position="271"/>
    </location>
</feature>
<gene>
    <name evidence="4" type="ORF">D9756_011346</name>
</gene>
<feature type="transmembrane region" description="Helical" evidence="3">
    <location>
        <begin position="405"/>
        <end position="426"/>
    </location>
</feature>
<evidence type="ECO:0000256" key="2">
    <source>
        <dbReference type="ARBA" id="ARBA00006727"/>
    </source>
</evidence>
<sequence>MISCNEDRLHSEKHDIEVDDKCSETRSSLTGTCPDGGLRAWSVVLGSLLVQFSCSGYVCSYGVFQDYYTRVYMTNYSASAISWIGSVAPFLMLMMGLLSGRLYDRGYCMILLYSGALIVSLALFMLSFTKPNQYYLAFICQGLGLGLGGGMIYIPSQAVVSQYFDKRQPMALAIVLSGVSFGAILTPIMINNLLETANLSFATSTRIHAGLTTVALILACVLIRPRLPPPNTHVNLFACLKKLSKDRLYTITIGVFLFFGLGLFFPIFFLQLAATTHGLSNEFAFYSLVILNGCACAGSFICAFVSQKIRADYLTIYSAIGCSVVCFAFAAVGSATSVVLIGVVYGVSYGILISILTPLASLVNDEPKELGFRLGIAYAFAGVAELAGPPIMGALLTGYHWWRPALFAGMAMLACTACVIRVAFILRGRNSA</sequence>
<dbReference type="InterPro" id="IPR036259">
    <property type="entry name" value="MFS_trans_sf"/>
</dbReference>
<dbReference type="OrthoDB" id="6499973at2759"/>
<keyword evidence="5" id="KW-1185">Reference proteome</keyword>
<evidence type="ECO:0000256" key="3">
    <source>
        <dbReference type="SAM" id="Phobius"/>
    </source>
</evidence>
<proteinExistence type="inferred from homology"/>
<feature type="transmembrane region" description="Helical" evidence="3">
    <location>
        <begin position="170"/>
        <end position="190"/>
    </location>
</feature>
<feature type="transmembrane region" description="Helical" evidence="3">
    <location>
        <begin position="375"/>
        <end position="399"/>
    </location>
</feature>
<evidence type="ECO:0000313" key="4">
    <source>
        <dbReference type="EMBL" id="KAF5344402.1"/>
    </source>
</evidence>
<comment type="caution">
    <text evidence="4">The sequence shown here is derived from an EMBL/GenBank/DDBJ whole genome shotgun (WGS) entry which is preliminary data.</text>
</comment>
<feature type="transmembrane region" description="Helical" evidence="3">
    <location>
        <begin position="338"/>
        <end position="363"/>
    </location>
</feature>
<dbReference type="Gene3D" id="1.20.1250.20">
    <property type="entry name" value="MFS general substrate transporter like domains"/>
    <property type="match status" value="2"/>
</dbReference>
<dbReference type="InterPro" id="IPR050327">
    <property type="entry name" value="Proton-linked_MCT"/>
</dbReference>
<feature type="transmembrane region" description="Helical" evidence="3">
    <location>
        <begin position="134"/>
        <end position="154"/>
    </location>
</feature>
<name>A0A8H5CM93_9AGAR</name>
<feature type="transmembrane region" description="Helical" evidence="3">
    <location>
        <begin position="210"/>
        <end position="227"/>
    </location>
</feature>
<dbReference type="Proteomes" id="UP000559027">
    <property type="component" value="Unassembled WGS sequence"/>
</dbReference>
<keyword evidence="3" id="KW-0472">Membrane</keyword>
<feature type="transmembrane region" description="Helical" evidence="3">
    <location>
        <begin position="283"/>
        <end position="306"/>
    </location>
</feature>
<feature type="transmembrane region" description="Helical" evidence="3">
    <location>
        <begin position="110"/>
        <end position="128"/>
    </location>
</feature>